<evidence type="ECO:0000256" key="4">
    <source>
        <dbReference type="ARBA" id="ARBA00022692"/>
    </source>
</evidence>
<accession>A0A5K7ZX43</accession>
<dbReference type="NCBIfam" id="TIGR00203">
    <property type="entry name" value="cydB"/>
    <property type="match status" value="1"/>
</dbReference>
<dbReference type="GO" id="GO:0070069">
    <property type="term" value="C:cytochrome complex"/>
    <property type="evidence" value="ECO:0007669"/>
    <property type="project" value="TreeGrafter"/>
</dbReference>
<keyword evidence="3" id="KW-1003">Cell membrane</keyword>
<evidence type="ECO:0000256" key="5">
    <source>
        <dbReference type="ARBA" id="ARBA00022989"/>
    </source>
</evidence>
<keyword evidence="6 7" id="KW-0472">Membrane</keyword>
<protein>
    <submittedName>
        <fullName evidence="8">Cytochrome D ubiquinol oxidase subunit II</fullName>
    </submittedName>
</protein>
<feature type="transmembrane region" description="Helical" evidence="7">
    <location>
        <begin position="202"/>
        <end position="223"/>
    </location>
</feature>
<keyword evidence="4 7" id="KW-0812">Transmembrane</keyword>
<evidence type="ECO:0000256" key="1">
    <source>
        <dbReference type="ARBA" id="ARBA00004651"/>
    </source>
</evidence>
<dbReference type="PANTHER" id="PTHR43141">
    <property type="entry name" value="CYTOCHROME BD2 SUBUNIT II"/>
    <property type="match status" value="1"/>
</dbReference>
<dbReference type="PANTHER" id="PTHR43141:SF4">
    <property type="entry name" value="CYTOCHROME BD2 SUBUNIT II"/>
    <property type="match status" value="1"/>
</dbReference>
<name>A0A5K7ZX43_9BACT</name>
<gene>
    <name evidence="8" type="ORF">DSCO28_52460</name>
</gene>
<feature type="transmembrane region" description="Helical" evidence="7">
    <location>
        <begin position="308"/>
        <end position="330"/>
    </location>
</feature>
<reference evidence="8 9" key="1">
    <citation type="submission" date="2019-11" db="EMBL/GenBank/DDBJ databases">
        <title>Comparative genomics of hydrocarbon-degrading Desulfosarcina strains.</title>
        <authorList>
            <person name="Watanabe M."/>
            <person name="Kojima H."/>
            <person name="Fukui M."/>
        </authorList>
    </citation>
    <scope>NUCLEOTIDE SEQUENCE [LARGE SCALE GENOMIC DNA]</scope>
    <source>
        <strain evidence="8 9">28bB2T</strain>
    </source>
</reference>
<dbReference type="InterPro" id="IPR003317">
    <property type="entry name" value="Cyt-d_oxidase_su2"/>
</dbReference>
<keyword evidence="5 7" id="KW-1133">Transmembrane helix</keyword>
<dbReference type="GO" id="GO:0016682">
    <property type="term" value="F:oxidoreductase activity, acting on diphenols and related substances as donors, oxygen as acceptor"/>
    <property type="evidence" value="ECO:0007669"/>
    <property type="project" value="TreeGrafter"/>
</dbReference>
<comment type="subcellular location">
    <subcellularLocation>
        <location evidence="1">Cell membrane</location>
        <topology evidence="1">Multi-pass membrane protein</topology>
    </subcellularLocation>
</comment>
<evidence type="ECO:0000256" key="2">
    <source>
        <dbReference type="ARBA" id="ARBA00007543"/>
    </source>
</evidence>
<feature type="transmembrane region" description="Helical" evidence="7">
    <location>
        <begin position="126"/>
        <end position="148"/>
    </location>
</feature>
<dbReference type="Pfam" id="PF02322">
    <property type="entry name" value="Cyt_bd_oxida_II"/>
    <property type="match status" value="1"/>
</dbReference>
<dbReference type="KEGG" id="dov:DSCO28_52460"/>
<evidence type="ECO:0000313" key="8">
    <source>
        <dbReference type="EMBL" id="BBO84680.1"/>
    </source>
</evidence>
<feature type="transmembrane region" description="Helical" evidence="7">
    <location>
        <begin position="12"/>
        <end position="42"/>
    </location>
</feature>
<dbReference type="AlphaFoldDB" id="A0A5K7ZX43"/>
<evidence type="ECO:0000313" key="9">
    <source>
        <dbReference type="Proteomes" id="UP000425960"/>
    </source>
</evidence>
<dbReference type="Proteomes" id="UP000425960">
    <property type="component" value="Chromosome"/>
</dbReference>
<feature type="transmembrane region" description="Helical" evidence="7">
    <location>
        <begin position="87"/>
        <end position="105"/>
    </location>
</feature>
<dbReference type="RefSeq" id="WP_155312129.1">
    <property type="nucleotide sequence ID" value="NZ_AP021876.1"/>
</dbReference>
<evidence type="ECO:0000256" key="7">
    <source>
        <dbReference type="SAM" id="Phobius"/>
    </source>
</evidence>
<organism evidence="8 9">
    <name type="scientific">Desulfosarcina ovata subsp. sediminis</name>
    <dbReference type="NCBI Taxonomy" id="885957"/>
    <lineage>
        <taxon>Bacteria</taxon>
        <taxon>Pseudomonadati</taxon>
        <taxon>Thermodesulfobacteriota</taxon>
        <taxon>Desulfobacteria</taxon>
        <taxon>Desulfobacterales</taxon>
        <taxon>Desulfosarcinaceae</taxon>
        <taxon>Desulfosarcina</taxon>
    </lineage>
</organism>
<proteinExistence type="inferred from homology"/>
<dbReference type="EMBL" id="AP021876">
    <property type="protein sequence ID" value="BBO84680.1"/>
    <property type="molecule type" value="Genomic_DNA"/>
</dbReference>
<sequence length="342" mass="38526">MFSFESFLDLPLIWYALISTAVFLYILLDGFDLGVGILFPFAPSDRCRDRMMNSVAPFWDGNETWLVLGGGGLFAAFPLAYAILMSAFYIPIILMLLGLIFRGVAFEFRFKATGRSQRIWDFSFHLGSLTATFMQGIVLGTFVHGIAVEGRSFAGGPLDWLTPFSLMTGAALVSGYALLGATWTIMKTEGQTQAWARKSARYVMLFVALFMGLVSLTMPLMNADIKNLWFSLPNFYFLQPMPILSVLFFILLWRDLRGEEREYRPFLLTLGIFLMNYIGIGVSTWPWLVPFKITFREAAAVPASQSMMLLGTAFLLPIILAYTGYCFWVFRGKASHEHDAAY</sequence>
<dbReference type="GO" id="GO:0019646">
    <property type="term" value="P:aerobic electron transport chain"/>
    <property type="evidence" value="ECO:0007669"/>
    <property type="project" value="TreeGrafter"/>
</dbReference>
<feature type="transmembrane region" description="Helical" evidence="7">
    <location>
        <begin position="235"/>
        <end position="253"/>
    </location>
</feature>
<evidence type="ECO:0000256" key="3">
    <source>
        <dbReference type="ARBA" id="ARBA00022475"/>
    </source>
</evidence>
<feature type="transmembrane region" description="Helical" evidence="7">
    <location>
        <begin position="265"/>
        <end position="288"/>
    </location>
</feature>
<comment type="similarity">
    <text evidence="2">Belongs to the cytochrome ubiquinol oxidase subunit 2 family.</text>
</comment>
<dbReference type="GO" id="GO:0005886">
    <property type="term" value="C:plasma membrane"/>
    <property type="evidence" value="ECO:0007669"/>
    <property type="project" value="UniProtKB-SubCell"/>
</dbReference>
<dbReference type="GO" id="GO:0009055">
    <property type="term" value="F:electron transfer activity"/>
    <property type="evidence" value="ECO:0007669"/>
    <property type="project" value="TreeGrafter"/>
</dbReference>
<feature type="transmembrane region" description="Helical" evidence="7">
    <location>
        <begin position="160"/>
        <end position="181"/>
    </location>
</feature>
<evidence type="ECO:0000256" key="6">
    <source>
        <dbReference type="ARBA" id="ARBA00023136"/>
    </source>
</evidence>